<gene>
    <name evidence="2" type="ORF">VXJ25_04815</name>
</gene>
<feature type="domain" description="GCVT N-terminal" evidence="1">
    <location>
        <begin position="50"/>
        <end position="252"/>
    </location>
</feature>
<dbReference type="InterPro" id="IPR006222">
    <property type="entry name" value="GCVT_N"/>
</dbReference>
<evidence type="ECO:0000259" key="1">
    <source>
        <dbReference type="Pfam" id="PF01571"/>
    </source>
</evidence>
<dbReference type="Proteomes" id="UP001332931">
    <property type="component" value="Unassembled WGS sequence"/>
</dbReference>
<dbReference type="EMBL" id="JAZGJQ010000003">
    <property type="protein sequence ID" value="MEE6147312.1"/>
    <property type="molecule type" value="Genomic_DNA"/>
</dbReference>
<evidence type="ECO:0000313" key="3">
    <source>
        <dbReference type="Proteomes" id="UP001332931"/>
    </source>
</evidence>
<dbReference type="RefSeq" id="WP_330958074.1">
    <property type="nucleotide sequence ID" value="NZ_JAZGJQ010000003.1"/>
</dbReference>
<name>A0ABU7R9P2_9ACTN</name>
<dbReference type="Gene3D" id="3.30.1360.120">
    <property type="entry name" value="Probable tRNA modification gtpase trme, domain 1"/>
    <property type="match status" value="1"/>
</dbReference>
<protein>
    <recommendedName>
        <fullName evidence="1">GCVT N-terminal domain-containing protein</fullName>
    </recommendedName>
</protein>
<keyword evidence="3" id="KW-1185">Reference proteome</keyword>
<dbReference type="Pfam" id="PF01571">
    <property type="entry name" value="GCV_T"/>
    <property type="match status" value="1"/>
</dbReference>
<reference evidence="2 3" key="1">
    <citation type="submission" date="2024-01" db="EMBL/GenBank/DDBJ databases">
        <title>Description of Olsenella sp. nov., isolated from pig feces.</title>
        <authorList>
            <person name="Chang Y.-H."/>
        </authorList>
    </citation>
    <scope>NUCLEOTIDE SEQUENCE [LARGE SCALE GENOMIC DNA]</scope>
    <source>
        <strain evidence="2 3">YH-ols2223</strain>
    </source>
</reference>
<organism evidence="2 3">
    <name type="scientific">Olsenella absiana</name>
    <dbReference type="NCBI Taxonomy" id="3115222"/>
    <lineage>
        <taxon>Bacteria</taxon>
        <taxon>Bacillati</taxon>
        <taxon>Actinomycetota</taxon>
        <taxon>Coriobacteriia</taxon>
        <taxon>Coriobacteriales</taxon>
        <taxon>Atopobiaceae</taxon>
        <taxon>Olsenella</taxon>
    </lineage>
</organism>
<accession>A0ABU7R9P2</accession>
<proteinExistence type="predicted"/>
<dbReference type="SUPFAM" id="SSF103025">
    <property type="entry name" value="Folate-binding domain"/>
    <property type="match status" value="1"/>
</dbReference>
<sequence length="305" mass="31475">MSQERDFSRAPGSARISVLYEEHLLLSATFGDRLASRPPVPSAYGDGVGERDALERGTALSDLSGLSCLLFSGPSATAFAHTAFAGRELAVGECAYECVLMGDGRLASVPLLARTGDAEFAVLDASPRAQLLASWLSFLANVESDGVEPFSDLVAENVTGSLVPLLLAGADAERVASDYLLEGAALPARGQIRSIALDGRIASLVARVDPAAARAAGAPAYLLLVPPDDARAVWRSLLSFESVAPVGSEALRQHLADRLPWASWLGVGGGDGAKAGAEGPLAARDLVAAGLARPQMDFVGARGLA</sequence>
<comment type="caution">
    <text evidence="2">The sequence shown here is derived from an EMBL/GenBank/DDBJ whole genome shotgun (WGS) entry which is preliminary data.</text>
</comment>
<evidence type="ECO:0000313" key="2">
    <source>
        <dbReference type="EMBL" id="MEE6147312.1"/>
    </source>
</evidence>
<dbReference type="InterPro" id="IPR027266">
    <property type="entry name" value="TrmE/GcvT-like"/>
</dbReference>